<evidence type="ECO:0000313" key="3">
    <source>
        <dbReference type="Proteomes" id="UP001497497"/>
    </source>
</evidence>
<proteinExistence type="predicted"/>
<sequence>FISDEEACLREKIYAQNNEGCFILSFMYKGAKWAIDATRKFDSYTRLLNHSREPNIKFHSPILVELTGKGLPRLAAYALRDIHRGEEIVVDYGVTDKNLPWLKN</sequence>
<dbReference type="PANTHER" id="PTHR46167:SF1">
    <property type="entry name" value="N-LYSINE METHYLTRANSFERASE KMT5A"/>
    <property type="match status" value="1"/>
</dbReference>
<dbReference type="GO" id="GO:0005634">
    <property type="term" value="C:nucleus"/>
    <property type="evidence" value="ECO:0007669"/>
    <property type="project" value="TreeGrafter"/>
</dbReference>
<dbReference type="GO" id="GO:0006357">
    <property type="term" value="P:regulation of transcription by RNA polymerase II"/>
    <property type="evidence" value="ECO:0007669"/>
    <property type="project" value="TreeGrafter"/>
</dbReference>
<dbReference type="SUPFAM" id="SSF82199">
    <property type="entry name" value="SET domain"/>
    <property type="match status" value="1"/>
</dbReference>
<feature type="non-terminal residue" evidence="2">
    <location>
        <position position="104"/>
    </location>
</feature>
<dbReference type="PANTHER" id="PTHR46167">
    <property type="entry name" value="N-LYSINE METHYLTRANSFERASE KMT5A"/>
    <property type="match status" value="1"/>
</dbReference>
<dbReference type="GO" id="GO:0043516">
    <property type="term" value="P:regulation of DNA damage response, signal transduction by p53 class mediator"/>
    <property type="evidence" value="ECO:0007669"/>
    <property type="project" value="TreeGrafter"/>
</dbReference>
<evidence type="ECO:0000313" key="2">
    <source>
        <dbReference type="EMBL" id="CAL1548526.1"/>
    </source>
</evidence>
<keyword evidence="3" id="KW-1185">Reference proteome</keyword>
<dbReference type="Gene3D" id="2.170.270.10">
    <property type="entry name" value="SET domain"/>
    <property type="match status" value="1"/>
</dbReference>
<dbReference type="EMBL" id="CAXITT010001406">
    <property type="protein sequence ID" value="CAL1548526.1"/>
    <property type="molecule type" value="Genomic_DNA"/>
</dbReference>
<dbReference type="InterPro" id="IPR001214">
    <property type="entry name" value="SET_dom"/>
</dbReference>
<dbReference type="PROSITE" id="PS50280">
    <property type="entry name" value="SET"/>
    <property type="match status" value="1"/>
</dbReference>
<dbReference type="AlphaFoldDB" id="A0AAV2IQQ8"/>
<dbReference type="Proteomes" id="UP001497497">
    <property type="component" value="Unassembled WGS sequence"/>
</dbReference>
<dbReference type="InterPro" id="IPR051760">
    <property type="entry name" value="KMT5A"/>
</dbReference>
<dbReference type="GO" id="GO:0042799">
    <property type="term" value="F:histone H4K20 methyltransferase activity"/>
    <property type="evidence" value="ECO:0007669"/>
    <property type="project" value="TreeGrafter"/>
</dbReference>
<dbReference type="InterPro" id="IPR046341">
    <property type="entry name" value="SET_dom_sf"/>
</dbReference>
<evidence type="ECO:0000259" key="1">
    <source>
        <dbReference type="PROSITE" id="PS50280"/>
    </source>
</evidence>
<gene>
    <name evidence="2" type="ORF">GSLYS_00021843001</name>
</gene>
<reference evidence="2 3" key="1">
    <citation type="submission" date="2024-04" db="EMBL/GenBank/DDBJ databases">
        <authorList>
            <consortium name="Genoscope - CEA"/>
            <person name="William W."/>
        </authorList>
    </citation>
    <scope>NUCLEOTIDE SEQUENCE [LARGE SCALE GENOMIC DNA]</scope>
</reference>
<accession>A0AAV2IQQ8</accession>
<feature type="non-terminal residue" evidence="2">
    <location>
        <position position="1"/>
    </location>
</feature>
<name>A0AAV2IQQ8_LYMST</name>
<feature type="domain" description="SET" evidence="1">
    <location>
        <begin position="1"/>
        <end position="93"/>
    </location>
</feature>
<protein>
    <recommendedName>
        <fullName evidence="1">SET domain-containing protein</fullName>
    </recommendedName>
</protein>
<dbReference type="GO" id="GO:0005700">
    <property type="term" value="C:polytene chromosome"/>
    <property type="evidence" value="ECO:0007669"/>
    <property type="project" value="TreeGrafter"/>
</dbReference>
<organism evidence="2 3">
    <name type="scientific">Lymnaea stagnalis</name>
    <name type="common">Great pond snail</name>
    <name type="synonym">Helix stagnalis</name>
    <dbReference type="NCBI Taxonomy" id="6523"/>
    <lineage>
        <taxon>Eukaryota</taxon>
        <taxon>Metazoa</taxon>
        <taxon>Spiralia</taxon>
        <taxon>Lophotrochozoa</taxon>
        <taxon>Mollusca</taxon>
        <taxon>Gastropoda</taxon>
        <taxon>Heterobranchia</taxon>
        <taxon>Euthyneura</taxon>
        <taxon>Panpulmonata</taxon>
        <taxon>Hygrophila</taxon>
        <taxon>Lymnaeoidea</taxon>
        <taxon>Lymnaeidae</taxon>
        <taxon>Lymnaea</taxon>
    </lineage>
</organism>
<dbReference type="Pfam" id="PF00856">
    <property type="entry name" value="SET"/>
    <property type="match status" value="1"/>
</dbReference>
<comment type="caution">
    <text evidence="2">The sequence shown here is derived from an EMBL/GenBank/DDBJ whole genome shotgun (WGS) entry which is preliminary data.</text>
</comment>